<sequence>MLGKFQINRRSVLLTWLLSYLAVLLLPVLMSVIVYTQSSKTLENEINQANQSLLKQVREVMDNQFESMERLNFELTWNVRLQQFLFSGKYQIYPNELLYDLHQITQDLLLYRTSYSLIDLFYIYIANSNQVLMPDVYRDAPFAYNLIHKNGVYNYEQWLQIVNQKEFKGFIPMSRIDESGNLRNTVAYISTYRKESDKPGATNVIMVDQSRILRAIENIELFNKGHVLILNEANQVLVTSSKESVNLLKDFPFDKEMPESNMFLWEKDGLNYEVTYIKSDRSKLKYLSIIPSQLFWEKAERVRNLTYMSIFISLLGGISLTYVFLRKNYNPVRRLVTALSGKTELTGGQGYNEFRFIEQAVDHTLVEMAKIMSERKKQYHILRSNFVGRMLKGKLNEQIPVDESLATFNMQFATDDFAVIVLYVQESGTFHERIQEIGSTDPQQLMQFIITNVMEELAAQNHQGYVTEMEDSLVCLINFSAKDPEGRMEELVRISKDAQAFIMSKYHISLTLSISGIHSGINGISQAYLEALDAMEYKLVMGSKEILSYEDIHQNAAMEEADTVYYYPLQVELQLINYVKIGDFPMARQTLDEIIERNFKRSFMSVPLGRCLMLNLVSTMIKTISELGYIEDSLLIRNPRRIEKRIERLATCETIQEMQVQMTEFLEKVCEYTSNKRQQNIQQSKQRVMDERIQQIVNYINESYTDPNLNISMIGSHFDMKPAYLSKLFKDHTNEGLLDSINKTRVARAKSILDEGSRNVSDVATSVGFNDVNAFIRTFKKYEGITPGKYKEMKEE</sequence>
<dbReference type="InterPro" id="IPR020449">
    <property type="entry name" value="Tscrpt_reg_AraC-type_HTH"/>
</dbReference>
<evidence type="ECO:0000256" key="2">
    <source>
        <dbReference type="ARBA" id="ARBA00023125"/>
    </source>
</evidence>
<feature type="transmembrane region" description="Helical" evidence="4">
    <location>
        <begin position="12"/>
        <end position="35"/>
    </location>
</feature>
<dbReference type="PROSITE" id="PS01124">
    <property type="entry name" value="HTH_ARAC_FAMILY_2"/>
    <property type="match status" value="1"/>
</dbReference>
<evidence type="ECO:0000256" key="1">
    <source>
        <dbReference type="ARBA" id="ARBA00023015"/>
    </source>
</evidence>
<dbReference type="InterPro" id="IPR009057">
    <property type="entry name" value="Homeodomain-like_sf"/>
</dbReference>
<dbReference type="PANTHER" id="PTHR43280">
    <property type="entry name" value="ARAC-FAMILY TRANSCRIPTIONAL REGULATOR"/>
    <property type="match status" value="1"/>
</dbReference>
<dbReference type="InterPro" id="IPR041522">
    <property type="entry name" value="CdaR_GGDEF"/>
</dbReference>
<dbReference type="Gene3D" id="1.10.10.60">
    <property type="entry name" value="Homeodomain-like"/>
    <property type="match status" value="2"/>
</dbReference>
<reference evidence="6 7" key="1">
    <citation type="submission" date="2022-09" db="EMBL/GenBank/DDBJ databases">
        <authorList>
            <person name="Han X.L."/>
            <person name="Wang Q."/>
            <person name="Lu T."/>
        </authorList>
    </citation>
    <scope>NUCLEOTIDE SEQUENCE [LARGE SCALE GENOMIC DNA]</scope>
    <source>
        <strain evidence="6 7">WQ 127069</strain>
    </source>
</reference>
<keyword evidence="4" id="KW-0472">Membrane</keyword>
<dbReference type="PROSITE" id="PS00041">
    <property type="entry name" value="HTH_ARAC_FAMILY_1"/>
    <property type="match status" value="1"/>
</dbReference>
<dbReference type="Pfam" id="PF17853">
    <property type="entry name" value="GGDEF_2"/>
    <property type="match status" value="1"/>
</dbReference>
<protein>
    <submittedName>
        <fullName evidence="6">Helix-turn-helix domain-containing protein</fullName>
    </submittedName>
</protein>
<dbReference type="SUPFAM" id="SSF46689">
    <property type="entry name" value="Homeodomain-like"/>
    <property type="match status" value="1"/>
</dbReference>
<evidence type="ECO:0000259" key="5">
    <source>
        <dbReference type="PROSITE" id="PS01124"/>
    </source>
</evidence>
<dbReference type="EMBL" id="JAOQIO010000055">
    <property type="protein sequence ID" value="MCU6793609.1"/>
    <property type="molecule type" value="Genomic_DNA"/>
</dbReference>
<organism evidence="6 7">
    <name type="scientific">Paenibacillus baimaensis</name>
    <dbReference type="NCBI Taxonomy" id="2982185"/>
    <lineage>
        <taxon>Bacteria</taxon>
        <taxon>Bacillati</taxon>
        <taxon>Bacillota</taxon>
        <taxon>Bacilli</taxon>
        <taxon>Bacillales</taxon>
        <taxon>Paenibacillaceae</taxon>
        <taxon>Paenibacillus</taxon>
    </lineage>
</organism>
<keyword evidence="4" id="KW-0812">Transmembrane</keyword>
<dbReference type="RefSeq" id="WP_262684865.1">
    <property type="nucleotide sequence ID" value="NZ_JAOQIO010000055.1"/>
</dbReference>
<proteinExistence type="predicted"/>
<dbReference type="Proteomes" id="UP001652445">
    <property type="component" value="Unassembled WGS sequence"/>
</dbReference>
<evidence type="ECO:0000256" key="4">
    <source>
        <dbReference type="SAM" id="Phobius"/>
    </source>
</evidence>
<accession>A0ABT2UG48</accession>
<evidence type="ECO:0000313" key="7">
    <source>
        <dbReference type="Proteomes" id="UP001652445"/>
    </source>
</evidence>
<keyword evidence="4" id="KW-1133">Transmembrane helix</keyword>
<gene>
    <name evidence="6" type="ORF">OB236_16000</name>
</gene>
<keyword evidence="3" id="KW-0804">Transcription</keyword>
<evidence type="ECO:0000256" key="3">
    <source>
        <dbReference type="ARBA" id="ARBA00023163"/>
    </source>
</evidence>
<dbReference type="Pfam" id="PF12833">
    <property type="entry name" value="HTH_18"/>
    <property type="match status" value="1"/>
</dbReference>
<keyword evidence="7" id="KW-1185">Reference proteome</keyword>
<name>A0ABT2UG48_9BACL</name>
<feature type="domain" description="HTH araC/xylS-type" evidence="5">
    <location>
        <begin position="694"/>
        <end position="793"/>
    </location>
</feature>
<dbReference type="PRINTS" id="PR00032">
    <property type="entry name" value="HTHARAC"/>
</dbReference>
<dbReference type="InterPro" id="IPR018060">
    <property type="entry name" value="HTH_AraC"/>
</dbReference>
<dbReference type="SMART" id="SM00342">
    <property type="entry name" value="HTH_ARAC"/>
    <property type="match status" value="1"/>
</dbReference>
<evidence type="ECO:0000313" key="6">
    <source>
        <dbReference type="EMBL" id="MCU6793609.1"/>
    </source>
</evidence>
<dbReference type="PANTHER" id="PTHR43280:SF2">
    <property type="entry name" value="HTH-TYPE TRANSCRIPTIONAL REGULATOR EXSA"/>
    <property type="match status" value="1"/>
</dbReference>
<keyword evidence="2" id="KW-0238">DNA-binding</keyword>
<dbReference type="InterPro" id="IPR018062">
    <property type="entry name" value="HTH_AraC-typ_CS"/>
</dbReference>
<keyword evidence="1" id="KW-0805">Transcription regulation</keyword>
<comment type="caution">
    <text evidence="6">The sequence shown here is derived from an EMBL/GenBank/DDBJ whole genome shotgun (WGS) entry which is preliminary data.</text>
</comment>